<organism evidence="2">
    <name type="scientific">Chromera velia CCMP2878</name>
    <dbReference type="NCBI Taxonomy" id="1169474"/>
    <lineage>
        <taxon>Eukaryota</taxon>
        <taxon>Sar</taxon>
        <taxon>Alveolata</taxon>
        <taxon>Colpodellida</taxon>
        <taxon>Chromeraceae</taxon>
        <taxon>Chromera</taxon>
    </lineage>
</organism>
<name>A0A0G4IAI1_9ALVE</name>
<evidence type="ECO:0000256" key="1">
    <source>
        <dbReference type="SAM" id="MobiDB-lite"/>
    </source>
</evidence>
<protein>
    <submittedName>
        <fullName evidence="2">Uncharacterized protein</fullName>
    </submittedName>
</protein>
<reference evidence="2" key="1">
    <citation type="submission" date="2014-11" db="EMBL/GenBank/DDBJ databases">
        <authorList>
            <person name="Otto D Thomas"/>
            <person name="Naeem Raeece"/>
        </authorList>
    </citation>
    <scope>NUCLEOTIDE SEQUENCE</scope>
</reference>
<gene>
    <name evidence="2" type="ORF">Cvel_12579</name>
</gene>
<evidence type="ECO:0000313" key="2">
    <source>
        <dbReference type="EMBL" id="CEM54180.1"/>
    </source>
</evidence>
<accession>A0A0G4IAI1</accession>
<proteinExistence type="predicted"/>
<feature type="region of interest" description="Disordered" evidence="1">
    <location>
        <begin position="1"/>
        <end position="37"/>
    </location>
</feature>
<sequence length="784" mass="84444">MEMGSQDLSPKTEDPSPFPSNVTEGRPPPLRRTRTSQSIETQLLGASGPADVLTLVGQTGRKMDAENVVLVLLRLSDTPLKTVEPPTTDEPHHQKASFPLLTLFRLQREEIGHPPDFLHSSNSSSKRTAEKLLMSNRETMIALLQQLHSDVFHVAHRMPTERQAVYLLGVARSLCALGFGPDSPAPLAVFSRTANVTAVRALNGVASRAAALLTLTSADVGVGQSDQTINGDALTADVGDALWVVDLLRCLERCGMVGEKKGRLLDAVAERGVAGFGTGGTWDFCVWDKRDVLQLFVCMSRALREYESEALPSAAFVNPHKGVGWGGGAGEGFENGEGVRQRGGVGGDDEENENAGAYSFEEAGHAGDRDWVAWGMCLQHLASRLVLRFCGGKEGQSVARGLSVSEAAEFLQGVVAVKRVWWREGGMSRRVMKASLEKVVEEENREKTHREGEGEEEAVVMFEREMGGIPPVSLLDECAECALCVLTDLADRVGEIESVGGRERDFLLATLLESLASVSDFVRLSEEADSQVTQKGLHATDTPLVRQRAYVNRLAKKLERLLCTPEQSTDELAHSSECEGGRKEPLNVDRFTVSRAVSALSAFLPARSSTPLDSPVIDGTDQGSESPDCPSVRLLIRLLHAVEEGGGLRSSSLFSISNLTVAASSALQWYSACETEGGSVGDARVDGEIAVGLRQFLLRCLRELRRRMGTRERGRGGGLLLSTRDEAAARRACGALRECGLVDDEFVSLLWSEICAVRGLTAEGVGGKVDVEGLGEVSRDAEGG</sequence>
<dbReference type="EMBL" id="CDMZ01005763">
    <property type="protein sequence ID" value="CEM54180.1"/>
    <property type="molecule type" value="Genomic_DNA"/>
</dbReference>
<dbReference type="VEuPathDB" id="CryptoDB:Cvel_12579"/>
<dbReference type="AlphaFoldDB" id="A0A0G4IAI1"/>